<protein>
    <recommendedName>
        <fullName evidence="4">FluG domain-containing protein</fullName>
    </recommendedName>
</protein>
<accession>A0AAN6MCG4</accession>
<dbReference type="InterPro" id="IPR021842">
    <property type="entry name" value="DUF3435"/>
</dbReference>
<reference evidence="2" key="2">
    <citation type="submission" date="2023-05" db="EMBL/GenBank/DDBJ databases">
        <authorList>
            <consortium name="Lawrence Berkeley National Laboratory"/>
            <person name="Steindorff A."/>
            <person name="Hensen N."/>
            <person name="Bonometti L."/>
            <person name="Westerberg I."/>
            <person name="Brannstrom I.O."/>
            <person name="Guillou S."/>
            <person name="Cros-Aarteil S."/>
            <person name="Calhoun S."/>
            <person name="Haridas S."/>
            <person name="Kuo A."/>
            <person name="Mondo S."/>
            <person name="Pangilinan J."/>
            <person name="Riley R."/>
            <person name="Labutti K."/>
            <person name="Andreopoulos B."/>
            <person name="Lipzen A."/>
            <person name="Chen C."/>
            <person name="Yanf M."/>
            <person name="Daum C."/>
            <person name="Ng V."/>
            <person name="Clum A."/>
            <person name="Ohm R."/>
            <person name="Martin F."/>
            <person name="Silar P."/>
            <person name="Natvig D."/>
            <person name="Lalanne C."/>
            <person name="Gautier V."/>
            <person name="Ament-Velasquez S.L."/>
            <person name="Kruys A."/>
            <person name="Hutchinson M.I."/>
            <person name="Powell A.J."/>
            <person name="Barry K."/>
            <person name="Miller A.N."/>
            <person name="Grigoriev I.V."/>
            <person name="Debuchy R."/>
            <person name="Gladieux P."/>
            <person name="Thoren M.H."/>
            <person name="Johannesson H."/>
        </authorList>
    </citation>
    <scope>NUCLEOTIDE SEQUENCE</scope>
    <source>
        <strain evidence="2">CBS 103.79</strain>
    </source>
</reference>
<evidence type="ECO:0000313" key="2">
    <source>
        <dbReference type="EMBL" id="KAK3897428.1"/>
    </source>
</evidence>
<feature type="region of interest" description="Disordered" evidence="1">
    <location>
        <begin position="236"/>
        <end position="258"/>
    </location>
</feature>
<dbReference type="AlphaFoldDB" id="A0AAN6MCG4"/>
<proteinExistence type="predicted"/>
<reference evidence="2" key="1">
    <citation type="journal article" date="2023" name="Mol. Phylogenet. Evol.">
        <title>Genome-scale phylogeny and comparative genomics of the fungal order Sordariales.</title>
        <authorList>
            <person name="Hensen N."/>
            <person name="Bonometti L."/>
            <person name="Westerberg I."/>
            <person name="Brannstrom I.O."/>
            <person name="Guillou S."/>
            <person name="Cros-Aarteil S."/>
            <person name="Calhoun S."/>
            <person name="Haridas S."/>
            <person name="Kuo A."/>
            <person name="Mondo S."/>
            <person name="Pangilinan J."/>
            <person name="Riley R."/>
            <person name="LaButti K."/>
            <person name="Andreopoulos B."/>
            <person name="Lipzen A."/>
            <person name="Chen C."/>
            <person name="Yan M."/>
            <person name="Daum C."/>
            <person name="Ng V."/>
            <person name="Clum A."/>
            <person name="Steindorff A."/>
            <person name="Ohm R.A."/>
            <person name="Martin F."/>
            <person name="Silar P."/>
            <person name="Natvig D.O."/>
            <person name="Lalanne C."/>
            <person name="Gautier V."/>
            <person name="Ament-Velasquez S.L."/>
            <person name="Kruys A."/>
            <person name="Hutchinson M.I."/>
            <person name="Powell A.J."/>
            <person name="Barry K."/>
            <person name="Miller A.N."/>
            <person name="Grigoriev I.V."/>
            <person name="Debuchy R."/>
            <person name="Gladieux P."/>
            <person name="Hiltunen Thoren M."/>
            <person name="Johannesson H."/>
        </authorList>
    </citation>
    <scope>NUCLEOTIDE SEQUENCE</scope>
    <source>
        <strain evidence="2">CBS 103.79</strain>
    </source>
</reference>
<dbReference type="PANTHER" id="PTHR37535:SF4">
    <property type="entry name" value="FLUG DOMAIN-CONTAINING PROTEIN"/>
    <property type="match status" value="1"/>
</dbReference>
<feature type="region of interest" description="Disordered" evidence="1">
    <location>
        <begin position="751"/>
        <end position="770"/>
    </location>
</feature>
<organism evidence="2 3">
    <name type="scientific">Staphylotrichum tortipilum</name>
    <dbReference type="NCBI Taxonomy" id="2831512"/>
    <lineage>
        <taxon>Eukaryota</taxon>
        <taxon>Fungi</taxon>
        <taxon>Dikarya</taxon>
        <taxon>Ascomycota</taxon>
        <taxon>Pezizomycotina</taxon>
        <taxon>Sordariomycetes</taxon>
        <taxon>Sordariomycetidae</taxon>
        <taxon>Sordariales</taxon>
        <taxon>Chaetomiaceae</taxon>
        <taxon>Staphylotrichum</taxon>
    </lineage>
</organism>
<sequence>MAATSSSVAGVYQNRHSAFVKSFVQKRSQGKNEQKILSAGERAVHRKELAQVLQQSPLAEGTKINVACALRRWNAQVYQALYFSWEAMIKEIDCPMMQDHLDWMCNTLNIKSSGTSWEYWRQFKQLYENSNGRRVDTNASREVKKYHDNLLVPFYELQPPNADGKEVVGLRAAQTLLVFNIARDTRAVPHERRRAQNSTIALLLGFTGGRSGEFVNNERKRPPEVAQIFGPAAFQSLRKPRRKPRDDEEDEDPDEESHLLTQMVVASNRNRGRPKALCYEDILLTVVRDPDTHRDVHVLVVKLIHHKGEDRKPKPTIYFLLSSDLLIFCVVTHIVGLALDDNAFDSPHLTSAERVFGVKNQAPAQCTPLRWKKAWLKKPVFRRVDGSGVSPDEALAYHTLNEDIKHASLEAGMQRALTARAWRRWRANGLNGEAPDAVRDQVMRHDPRWTTFFGAYLNMAVQWDLVNSTLQKDLQNKLILELTQVGIWHDPRATKDMVPDEVWKEMPPNPEIEALRKRKEELKGGSYRIAGKEHEEEVRSLTKRIRQLEAKERKDVCREYREDYFQNRPTWDIDRQFGGEAGETDEDYTAPAIELRIPERAELARLLCYPVALNDEEIRQRRIRVADLWSALCKKQEKADRTPLRIRRRPRAVPVEEKSPKPDPFPLLMSKTQCPECIGNQGLTIEERTFSYCRPAVMNDHFEDSHLESIQKGGDIICKHPKCKNLPPLTTVDHFRIHVERVHNVTLRSAQNATARRDRKMARRRNAGGW</sequence>
<dbReference type="EMBL" id="MU856170">
    <property type="protein sequence ID" value="KAK3897428.1"/>
    <property type="molecule type" value="Genomic_DNA"/>
</dbReference>
<dbReference type="Pfam" id="PF11917">
    <property type="entry name" value="DUF3435"/>
    <property type="match status" value="1"/>
</dbReference>
<dbReference type="PANTHER" id="PTHR37535">
    <property type="entry name" value="FLUG DOMAIN PROTEIN"/>
    <property type="match status" value="1"/>
</dbReference>
<keyword evidence="3" id="KW-1185">Reference proteome</keyword>
<evidence type="ECO:0000256" key="1">
    <source>
        <dbReference type="SAM" id="MobiDB-lite"/>
    </source>
</evidence>
<comment type="caution">
    <text evidence="2">The sequence shown here is derived from an EMBL/GenBank/DDBJ whole genome shotgun (WGS) entry which is preliminary data.</text>
</comment>
<gene>
    <name evidence="2" type="ORF">C8A05DRAFT_47960</name>
</gene>
<name>A0AAN6MCG4_9PEZI</name>
<evidence type="ECO:0000313" key="3">
    <source>
        <dbReference type="Proteomes" id="UP001303889"/>
    </source>
</evidence>
<evidence type="ECO:0008006" key="4">
    <source>
        <dbReference type="Google" id="ProtNLM"/>
    </source>
</evidence>
<feature type="compositionally biased region" description="Basic residues" evidence="1">
    <location>
        <begin position="757"/>
        <end position="770"/>
    </location>
</feature>
<dbReference type="Proteomes" id="UP001303889">
    <property type="component" value="Unassembled WGS sequence"/>
</dbReference>